<reference evidence="1" key="1">
    <citation type="submission" date="2022-04" db="EMBL/GenBank/DDBJ databases">
        <title>Chromosome-scale genome assembly of Holotrichia oblita Faldermann.</title>
        <authorList>
            <person name="Rongchong L."/>
        </authorList>
    </citation>
    <scope>NUCLEOTIDE SEQUENCE</scope>
    <source>
        <strain evidence="1">81SQS9</strain>
    </source>
</reference>
<evidence type="ECO:0000313" key="2">
    <source>
        <dbReference type="Proteomes" id="UP001056778"/>
    </source>
</evidence>
<keyword evidence="2" id="KW-1185">Reference proteome</keyword>
<dbReference type="EMBL" id="CM043020">
    <property type="protein sequence ID" value="KAI4459148.1"/>
    <property type="molecule type" value="Genomic_DNA"/>
</dbReference>
<proteinExistence type="predicted"/>
<sequence>MENYINETFELDKPDYSLKYFTIFLSWIFSTIYILVMNLMRFFFELFLTEPIDFPILSITNNDLTLLNGLSVGNMPIVQHLACFDLFDLSRNSIEKRKVLFTLSQPGNHPHNWNNLISNVLQIVTTFTGAINLSVNAILNPESDKKIETPLVNQQPLIQNYAYNNMRNLSILKPEIPLNLISVTQNKVIPFSSPVNVFMDMVINKFNALIAMIKSKFGINYLFGRLPVKNIQCCLEDGQIIIWIIQGVSNLMIASLKEDSYGIAHKDLPTILSALVELKLSMEKLNRIPTFTRKTQIVDDFNIKMKTGINSAVKRSLYNICKHFRPYINDIPIKKDVLQYLQPYFLDS</sequence>
<name>A0ACB9SX44_HOLOL</name>
<evidence type="ECO:0000313" key="1">
    <source>
        <dbReference type="EMBL" id="KAI4459148.1"/>
    </source>
</evidence>
<gene>
    <name evidence="1" type="ORF">MML48_6g00001708</name>
</gene>
<dbReference type="Proteomes" id="UP001056778">
    <property type="component" value="Chromosome 6"/>
</dbReference>
<protein>
    <submittedName>
        <fullName evidence="1">Uncharacterized protein</fullName>
    </submittedName>
</protein>
<accession>A0ACB9SX44</accession>
<comment type="caution">
    <text evidence="1">The sequence shown here is derived from an EMBL/GenBank/DDBJ whole genome shotgun (WGS) entry which is preliminary data.</text>
</comment>
<organism evidence="1 2">
    <name type="scientific">Holotrichia oblita</name>
    <name type="common">Chafer beetle</name>
    <dbReference type="NCBI Taxonomy" id="644536"/>
    <lineage>
        <taxon>Eukaryota</taxon>
        <taxon>Metazoa</taxon>
        <taxon>Ecdysozoa</taxon>
        <taxon>Arthropoda</taxon>
        <taxon>Hexapoda</taxon>
        <taxon>Insecta</taxon>
        <taxon>Pterygota</taxon>
        <taxon>Neoptera</taxon>
        <taxon>Endopterygota</taxon>
        <taxon>Coleoptera</taxon>
        <taxon>Polyphaga</taxon>
        <taxon>Scarabaeiformia</taxon>
        <taxon>Scarabaeidae</taxon>
        <taxon>Melolonthinae</taxon>
        <taxon>Holotrichia</taxon>
    </lineage>
</organism>